<dbReference type="Proteomes" id="UP000005633">
    <property type="component" value="Chromosome"/>
</dbReference>
<evidence type="ECO:0000256" key="1">
    <source>
        <dbReference type="SAM" id="Phobius"/>
    </source>
</evidence>
<dbReference type="CDD" id="cd00077">
    <property type="entry name" value="HDc"/>
    <property type="match status" value="1"/>
</dbReference>
<keyword evidence="1" id="KW-0812">Transmembrane</keyword>
<evidence type="ECO:0000313" key="3">
    <source>
        <dbReference type="EMBL" id="AEV26979.1"/>
    </source>
</evidence>
<dbReference type="KEGG" id="dsu:Dsui_2629"/>
<dbReference type="eggNOG" id="COG3437">
    <property type="taxonomic scope" value="Bacteria"/>
</dbReference>
<dbReference type="STRING" id="640081.Dsui_2629"/>
<accession>G8QNT5</accession>
<dbReference type="PROSITE" id="PS51832">
    <property type="entry name" value="HD_GYP"/>
    <property type="match status" value="1"/>
</dbReference>
<protein>
    <submittedName>
        <fullName evidence="3">HD-GYP domain-containing protein</fullName>
    </submittedName>
</protein>
<evidence type="ECO:0000313" key="4">
    <source>
        <dbReference type="Proteomes" id="UP000005633"/>
    </source>
</evidence>
<feature type="domain" description="HD-GYP" evidence="2">
    <location>
        <begin position="212"/>
        <end position="407"/>
    </location>
</feature>
<dbReference type="SUPFAM" id="SSF109604">
    <property type="entry name" value="HD-domain/PDEase-like"/>
    <property type="match status" value="1"/>
</dbReference>
<dbReference type="SMART" id="SM00471">
    <property type="entry name" value="HDc"/>
    <property type="match status" value="1"/>
</dbReference>
<dbReference type="RefSeq" id="WP_014237660.1">
    <property type="nucleotide sequence ID" value="NC_016616.1"/>
</dbReference>
<dbReference type="GO" id="GO:0008081">
    <property type="term" value="F:phosphoric diester hydrolase activity"/>
    <property type="evidence" value="ECO:0007669"/>
    <property type="project" value="UniProtKB-ARBA"/>
</dbReference>
<sequence>MRTFALPETPRQLRRMLARRLGIGALLVGSLAGGLAYWVESYRVEQRTLERAIAGVRHFESPAMQMTVSGEKGDGHSAIAQLLTDEFVGIRVFAPNTEMVFDAWRPIPEALKEIARQQRHPWPTPPGSHSKRFSVAGEELVQVILPMSTNDGRLAGYVEGITLVSRSALHEREQQIRGAVLTASISVFAAALLLYPLMSGLLGQTVALSSRLLESNLSLLRSLGNAIAKRDADTDAHNYRVTCYAVTLAEALGVGKETIAELVLGAFLHDVGKIGIPDQILLKPGRLTSEEFQIMQTHAMLGIEIVAGNPWLAGAEKTIRHHHERFDGKGYPDGLIGEAIPLAARIFALVDVFDALTSVRPYKPALSLEETLSIMEREDAQHFDPKIHAVFRQVAPVLYAQGQSRDHAQWSQELKAMLERYFKMRTTPEGAVTAAE</sequence>
<dbReference type="AlphaFoldDB" id="G8QNT5"/>
<dbReference type="OrthoDB" id="9763857at2"/>
<name>G8QNT5_AZOOP</name>
<dbReference type="HOGENOM" id="CLU_000445_92_15_4"/>
<dbReference type="InterPro" id="IPR052020">
    <property type="entry name" value="Cyclic_di-GMP/3'3'-cGAMP_PDE"/>
</dbReference>
<dbReference type="InterPro" id="IPR003607">
    <property type="entry name" value="HD/PDEase_dom"/>
</dbReference>
<dbReference type="PANTHER" id="PTHR45228:SF8">
    <property type="entry name" value="TWO-COMPONENT RESPONSE REGULATOR-RELATED"/>
    <property type="match status" value="1"/>
</dbReference>
<reference evidence="3 4" key="1">
    <citation type="journal article" date="2012" name="J. Bacteriol.">
        <title>Complete genome sequence of the anaerobic perchlorate-reducing bacterium Azospira suillum strain PS.</title>
        <authorList>
            <person name="Byrne-Bailey K.G."/>
            <person name="Coates J.D."/>
        </authorList>
    </citation>
    <scope>NUCLEOTIDE SEQUENCE [LARGE SCALE GENOMIC DNA]</scope>
    <source>
        <strain evidence="4">ATCC BAA-33 / DSM 13638 / PS</strain>
    </source>
</reference>
<keyword evidence="1" id="KW-0472">Membrane</keyword>
<proteinExistence type="predicted"/>
<dbReference type="InterPro" id="IPR037522">
    <property type="entry name" value="HD_GYP_dom"/>
</dbReference>
<keyword evidence="1" id="KW-1133">Transmembrane helix</keyword>
<feature type="transmembrane region" description="Helical" evidence="1">
    <location>
        <begin position="21"/>
        <end position="39"/>
    </location>
</feature>
<dbReference type="Gene3D" id="1.10.3210.10">
    <property type="entry name" value="Hypothetical protein af1432"/>
    <property type="match status" value="1"/>
</dbReference>
<dbReference type="EMBL" id="CP003153">
    <property type="protein sequence ID" value="AEV26979.1"/>
    <property type="molecule type" value="Genomic_DNA"/>
</dbReference>
<evidence type="ECO:0000259" key="2">
    <source>
        <dbReference type="PROSITE" id="PS51832"/>
    </source>
</evidence>
<gene>
    <name evidence="3" type="ordered locus">Dsui_2629</name>
</gene>
<dbReference type="Pfam" id="PF13487">
    <property type="entry name" value="HD_5"/>
    <property type="match status" value="1"/>
</dbReference>
<organism evidence="3 4">
    <name type="scientific">Azospira oryzae (strain ATCC BAA-33 / DSM 13638 / PS)</name>
    <name type="common">Dechlorosoma suillum</name>
    <dbReference type="NCBI Taxonomy" id="640081"/>
    <lineage>
        <taxon>Bacteria</taxon>
        <taxon>Pseudomonadati</taxon>
        <taxon>Pseudomonadota</taxon>
        <taxon>Betaproteobacteria</taxon>
        <taxon>Rhodocyclales</taxon>
        <taxon>Rhodocyclaceae</taxon>
        <taxon>Azospira</taxon>
    </lineage>
</organism>
<dbReference type="PANTHER" id="PTHR45228">
    <property type="entry name" value="CYCLIC DI-GMP PHOSPHODIESTERASE TM_0186-RELATED"/>
    <property type="match status" value="1"/>
</dbReference>